<evidence type="ECO:0000313" key="2">
    <source>
        <dbReference type="EMBL" id="OTP24913.1"/>
    </source>
</evidence>
<keyword evidence="1" id="KW-0812">Transmembrane</keyword>
<evidence type="ECO:0000313" key="3">
    <source>
        <dbReference type="Proteomes" id="UP000195024"/>
    </source>
</evidence>
<dbReference type="AlphaFoldDB" id="A0A242KUL7"/>
<comment type="caution">
    <text evidence="2">The sequence shown here is derived from an EMBL/GenBank/DDBJ whole genome shotgun (WGS) entry which is preliminary data.</text>
</comment>
<dbReference type="Proteomes" id="UP000195024">
    <property type="component" value="Unassembled WGS sequence"/>
</dbReference>
<accession>A0A242KUL7</accession>
<evidence type="ECO:0000256" key="1">
    <source>
        <dbReference type="SAM" id="Phobius"/>
    </source>
</evidence>
<keyword evidence="1" id="KW-0472">Membrane</keyword>
<keyword evidence="1" id="KW-1133">Transmembrane helix</keyword>
<name>A0A242KUL7_ENTMU</name>
<sequence length="70" mass="8475">MIIAHTDKDFLAKVAQVIHIFIVSYFIYFVSLQKDTRNPKEKVLLFDQYTCFSIHFTTFYNYTFYIKNFS</sequence>
<protein>
    <submittedName>
        <fullName evidence="2">Uncharacterized protein</fullName>
    </submittedName>
</protein>
<dbReference type="EMBL" id="NGMS01000003">
    <property type="protein sequence ID" value="OTP24913.1"/>
    <property type="molecule type" value="Genomic_DNA"/>
</dbReference>
<reference evidence="2 3" key="1">
    <citation type="submission" date="2017-05" db="EMBL/GenBank/DDBJ databases">
        <title>The Genome Sequence of Enterococcus mundtii 6B1_DIV0119.</title>
        <authorList>
            <consortium name="The Broad Institute Genomics Platform"/>
            <consortium name="The Broad Institute Genomic Center for Infectious Diseases"/>
            <person name="Earl A."/>
            <person name="Manson A."/>
            <person name="Schwartman J."/>
            <person name="Gilmore M."/>
            <person name="Abouelleil A."/>
            <person name="Cao P."/>
            <person name="Chapman S."/>
            <person name="Cusick C."/>
            <person name="Shea T."/>
            <person name="Young S."/>
            <person name="Neafsey D."/>
            <person name="Nusbaum C."/>
            <person name="Birren B."/>
        </authorList>
    </citation>
    <scope>NUCLEOTIDE SEQUENCE [LARGE SCALE GENOMIC DNA]</scope>
    <source>
        <strain evidence="2 3">6B1_DIV0119</strain>
    </source>
</reference>
<organism evidence="2 3">
    <name type="scientific">Enterococcus mundtii</name>
    <dbReference type="NCBI Taxonomy" id="53346"/>
    <lineage>
        <taxon>Bacteria</taxon>
        <taxon>Bacillati</taxon>
        <taxon>Bacillota</taxon>
        <taxon>Bacilli</taxon>
        <taxon>Lactobacillales</taxon>
        <taxon>Enterococcaceae</taxon>
        <taxon>Enterococcus</taxon>
    </lineage>
</organism>
<proteinExistence type="predicted"/>
<feature type="transmembrane region" description="Helical" evidence="1">
    <location>
        <begin position="14"/>
        <end position="32"/>
    </location>
</feature>
<gene>
    <name evidence="2" type="ORF">A5802_002823</name>
</gene>